<gene>
    <name evidence="2" type="ORF">GCM10010191_31200</name>
</gene>
<evidence type="ECO:0000313" key="3">
    <source>
        <dbReference type="Proteomes" id="UP001501231"/>
    </source>
</evidence>
<proteinExistence type="predicted"/>
<keyword evidence="3" id="KW-1185">Reference proteome</keyword>
<organism evidence="2 3">
    <name type="scientific">Actinomadura vinacea</name>
    <dbReference type="NCBI Taxonomy" id="115336"/>
    <lineage>
        <taxon>Bacteria</taxon>
        <taxon>Bacillati</taxon>
        <taxon>Actinomycetota</taxon>
        <taxon>Actinomycetes</taxon>
        <taxon>Streptosporangiales</taxon>
        <taxon>Thermomonosporaceae</taxon>
        <taxon>Actinomadura</taxon>
    </lineage>
</organism>
<evidence type="ECO:0008006" key="4">
    <source>
        <dbReference type="Google" id="ProtNLM"/>
    </source>
</evidence>
<name>A0ABN3IZE2_9ACTN</name>
<dbReference type="EMBL" id="BAAARW010000012">
    <property type="protein sequence ID" value="GAA2418248.1"/>
    <property type="molecule type" value="Genomic_DNA"/>
</dbReference>
<protein>
    <recommendedName>
        <fullName evidence="4">Sel1 repeat family protein</fullName>
    </recommendedName>
</protein>
<feature type="region of interest" description="Disordered" evidence="1">
    <location>
        <begin position="1"/>
        <end position="20"/>
    </location>
</feature>
<dbReference type="SUPFAM" id="SSF81901">
    <property type="entry name" value="HCP-like"/>
    <property type="match status" value="1"/>
</dbReference>
<dbReference type="InterPro" id="IPR011990">
    <property type="entry name" value="TPR-like_helical_dom_sf"/>
</dbReference>
<dbReference type="Gene3D" id="1.25.40.10">
    <property type="entry name" value="Tetratricopeptide repeat domain"/>
    <property type="match status" value="1"/>
</dbReference>
<comment type="caution">
    <text evidence="2">The sequence shown here is derived from an EMBL/GenBank/DDBJ whole genome shotgun (WGS) entry which is preliminary data.</text>
</comment>
<evidence type="ECO:0000256" key="1">
    <source>
        <dbReference type="SAM" id="MobiDB-lite"/>
    </source>
</evidence>
<evidence type="ECO:0000313" key="2">
    <source>
        <dbReference type="EMBL" id="GAA2418248.1"/>
    </source>
</evidence>
<sequence length="130" mass="13546">MSVRPVPPEPADHRGTGGCCGGSGGSWGDIAFGLGMLYESEGDLDRAAGWFRQAAESDRPGAAIRLSAVLARLADRSGAADSEELLAEASRWLSEGLDTTRPDAIGLITDMLDRHQRAAARRGLEPAAAG</sequence>
<accession>A0ABN3IZE2</accession>
<dbReference type="Proteomes" id="UP001501231">
    <property type="component" value="Unassembled WGS sequence"/>
</dbReference>
<reference evidence="2 3" key="1">
    <citation type="journal article" date="2019" name="Int. J. Syst. Evol. Microbiol.">
        <title>The Global Catalogue of Microorganisms (GCM) 10K type strain sequencing project: providing services to taxonomists for standard genome sequencing and annotation.</title>
        <authorList>
            <consortium name="The Broad Institute Genomics Platform"/>
            <consortium name="The Broad Institute Genome Sequencing Center for Infectious Disease"/>
            <person name="Wu L."/>
            <person name="Ma J."/>
        </authorList>
    </citation>
    <scope>NUCLEOTIDE SEQUENCE [LARGE SCALE GENOMIC DNA]</scope>
    <source>
        <strain evidence="2 3">JCM 3325</strain>
    </source>
</reference>
<dbReference type="RefSeq" id="WP_344589680.1">
    <property type="nucleotide sequence ID" value="NZ_BAAARW010000012.1"/>
</dbReference>